<dbReference type="GO" id="GO:0052689">
    <property type="term" value="F:carboxylic ester hydrolase activity"/>
    <property type="evidence" value="ECO:0007669"/>
    <property type="project" value="UniProtKB-KW"/>
</dbReference>
<dbReference type="AlphaFoldDB" id="A0A9P0F6Q5"/>
<evidence type="ECO:0000313" key="8">
    <source>
        <dbReference type="Proteomes" id="UP001152759"/>
    </source>
</evidence>
<dbReference type="PANTHER" id="PTHR43142:SF1">
    <property type="entry name" value="CARBOXYLIC ESTER HYDROLASE"/>
    <property type="match status" value="1"/>
</dbReference>
<accession>A0A9P0F6Q5</accession>
<evidence type="ECO:0000256" key="3">
    <source>
        <dbReference type="ARBA" id="ARBA00022801"/>
    </source>
</evidence>
<reference evidence="7" key="1">
    <citation type="submission" date="2021-12" db="EMBL/GenBank/DDBJ databases">
        <authorList>
            <person name="King R."/>
        </authorList>
    </citation>
    <scope>NUCLEOTIDE SEQUENCE</scope>
</reference>
<evidence type="ECO:0000259" key="6">
    <source>
        <dbReference type="Pfam" id="PF00135"/>
    </source>
</evidence>
<keyword evidence="4" id="KW-0325">Glycoprotein</keyword>
<keyword evidence="5" id="KW-0732">Signal</keyword>
<dbReference type="PANTHER" id="PTHR43142">
    <property type="entry name" value="CARBOXYLIC ESTER HYDROLASE"/>
    <property type="match status" value="1"/>
</dbReference>
<protein>
    <recommendedName>
        <fullName evidence="5">Carboxylic ester hydrolase</fullName>
        <ecNumber evidence="5">3.1.1.-</ecNumber>
    </recommendedName>
</protein>
<dbReference type="InterPro" id="IPR019826">
    <property type="entry name" value="Carboxylesterase_B_AS"/>
</dbReference>
<evidence type="ECO:0000256" key="5">
    <source>
        <dbReference type="RuleBase" id="RU361235"/>
    </source>
</evidence>
<dbReference type="Proteomes" id="UP001152759">
    <property type="component" value="Chromosome 8"/>
</dbReference>
<dbReference type="InterPro" id="IPR002018">
    <property type="entry name" value="CarbesteraseB"/>
</dbReference>
<keyword evidence="3 5" id="KW-0378">Hydrolase</keyword>
<sequence length="560" mass="62312">MEISLCVKLFLIFTCRILICRALEVSTPCGKIIGFDTLRTRNGRVIHSFTSIPFAKPPVGPLRFKEPQPLDPWTEPLDATKNASFCPQIDLFNRLKMKGPSQVRGQEDCLVLNVYSPNVNKAAKLPVMVWIHGGGYQRGSSVFYGPELLLDKDIVLVTVNYRLGVLGFLSTGDNVIPANNGLKDQALAIKWVHDNIESFGGNPGLVTVFGQSSGGSSVHLNLLSPLNKGLIHRGIAMSGTGHCPWAIISPQLAKDRTKALAVLCGCPSEPSDELLKCMQEVHLALLLEMSKRFHDWILSPAVVFGPTIESEVNGAFLPKELDYLKSEIPLMTGVTTGEGGYLASIISRGGSQYENELKDIPQYVLPKALILKSGFPSDKLSSVARQIQEFYFGDRPIDMNASMEYIINMFTDGWFLHGTVETAKKHHGDTYLYLYDYQHAVSFNDVLSGGKVKGVSHSDDLLDLFPLTLRFPQRTWTEADVEVSKKTIDIVTDFAENGRLTFLDSKLEPVRKTAKTHQYLHIIARGPLIKENLYPKRLSFWQSLLDSQSEETELLRQTSR</sequence>
<dbReference type="InterPro" id="IPR029058">
    <property type="entry name" value="AB_hydrolase_fold"/>
</dbReference>
<comment type="similarity">
    <text evidence="1 5">Belongs to the type-B carboxylesterase/lipase family.</text>
</comment>
<gene>
    <name evidence="7" type="ORF">BEMITA_LOCUS12930</name>
</gene>
<evidence type="ECO:0000256" key="4">
    <source>
        <dbReference type="ARBA" id="ARBA00023180"/>
    </source>
</evidence>
<dbReference type="EMBL" id="OU963869">
    <property type="protein sequence ID" value="CAH0394658.1"/>
    <property type="molecule type" value="Genomic_DNA"/>
</dbReference>
<keyword evidence="2" id="KW-0719">Serine esterase</keyword>
<evidence type="ECO:0000256" key="2">
    <source>
        <dbReference type="ARBA" id="ARBA00022487"/>
    </source>
</evidence>
<name>A0A9P0F6Q5_BEMTA</name>
<evidence type="ECO:0000256" key="1">
    <source>
        <dbReference type="ARBA" id="ARBA00005964"/>
    </source>
</evidence>
<keyword evidence="8" id="KW-1185">Reference proteome</keyword>
<evidence type="ECO:0000313" key="7">
    <source>
        <dbReference type="EMBL" id="CAH0394658.1"/>
    </source>
</evidence>
<feature type="signal peptide" evidence="5">
    <location>
        <begin position="1"/>
        <end position="22"/>
    </location>
</feature>
<dbReference type="Pfam" id="PF00135">
    <property type="entry name" value="COesterase"/>
    <property type="match status" value="1"/>
</dbReference>
<dbReference type="PROSITE" id="PS00122">
    <property type="entry name" value="CARBOXYLESTERASE_B_1"/>
    <property type="match status" value="1"/>
</dbReference>
<feature type="chain" id="PRO_5040531412" description="Carboxylic ester hydrolase" evidence="5">
    <location>
        <begin position="23"/>
        <end position="560"/>
    </location>
</feature>
<dbReference type="Gene3D" id="3.40.50.1820">
    <property type="entry name" value="alpha/beta hydrolase"/>
    <property type="match status" value="1"/>
</dbReference>
<organism evidence="7 8">
    <name type="scientific">Bemisia tabaci</name>
    <name type="common">Sweetpotato whitefly</name>
    <name type="synonym">Aleurodes tabaci</name>
    <dbReference type="NCBI Taxonomy" id="7038"/>
    <lineage>
        <taxon>Eukaryota</taxon>
        <taxon>Metazoa</taxon>
        <taxon>Ecdysozoa</taxon>
        <taxon>Arthropoda</taxon>
        <taxon>Hexapoda</taxon>
        <taxon>Insecta</taxon>
        <taxon>Pterygota</taxon>
        <taxon>Neoptera</taxon>
        <taxon>Paraneoptera</taxon>
        <taxon>Hemiptera</taxon>
        <taxon>Sternorrhyncha</taxon>
        <taxon>Aleyrodoidea</taxon>
        <taxon>Aleyrodidae</taxon>
        <taxon>Aleyrodinae</taxon>
        <taxon>Bemisia</taxon>
    </lineage>
</organism>
<dbReference type="EC" id="3.1.1.-" evidence="5"/>
<proteinExistence type="inferred from homology"/>
<feature type="domain" description="Carboxylesterase type B" evidence="6">
    <location>
        <begin position="23"/>
        <end position="541"/>
    </location>
</feature>
<dbReference type="SUPFAM" id="SSF53474">
    <property type="entry name" value="alpha/beta-Hydrolases"/>
    <property type="match status" value="1"/>
</dbReference>